<dbReference type="EMBL" id="WHOB01000066">
    <property type="protein sequence ID" value="NOU81577.1"/>
    <property type="molecule type" value="Genomic_DNA"/>
</dbReference>
<accession>A0ABX1YKV3</accession>
<dbReference type="RefSeq" id="WP_171719048.1">
    <property type="nucleotide sequence ID" value="NZ_WHOB01000066.1"/>
</dbReference>
<name>A0ABX1YKV3_9BACL</name>
<keyword evidence="2" id="KW-1185">Reference proteome</keyword>
<gene>
    <name evidence="1" type="ORF">GC101_22200</name>
</gene>
<dbReference type="Proteomes" id="UP000596857">
    <property type="component" value="Unassembled WGS sequence"/>
</dbReference>
<organism evidence="1 2">
    <name type="scientific">Paenibacillus phytohabitans</name>
    <dbReference type="NCBI Taxonomy" id="2654978"/>
    <lineage>
        <taxon>Bacteria</taxon>
        <taxon>Bacillati</taxon>
        <taxon>Bacillota</taxon>
        <taxon>Bacilli</taxon>
        <taxon>Bacillales</taxon>
        <taxon>Paenibacillaceae</taxon>
        <taxon>Paenibacillus</taxon>
    </lineage>
</organism>
<proteinExistence type="predicted"/>
<protein>
    <recommendedName>
        <fullName evidence="3">Rad50/SbcC-type AAA domain-containing protein</fullName>
    </recommendedName>
</protein>
<comment type="caution">
    <text evidence="1">The sequence shown here is derived from an EMBL/GenBank/DDBJ whole genome shotgun (WGS) entry which is preliminary data.</text>
</comment>
<evidence type="ECO:0000313" key="2">
    <source>
        <dbReference type="Proteomes" id="UP000596857"/>
    </source>
</evidence>
<sequence length="168" mass="19341">MKNIKVTIENCYGISKLEHEFDFTETNSAYVIYAPNGVMKSSFANVFDDYSKDKDSSDLVFKDRISLRKIIDASGNEIDRESIFVIRPYEKKYKSNRVSTLLVKEELKKRYSEIHEKIDSAKDLLMKELKKNTKLNKVEDEITSAFSAGKSKILEILYQLEDSVSADS</sequence>
<evidence type="ECO:0000313" key="1">
    <source>
        <dbReference type="EMBL" id="NOU81577.1"/>
    </source>
</evidence>
<evidence type="ECO:0008006" key="3">
    <source>
        <dbReference type="Google" id="ProtNLM"/>
    </source>
</evidence>
<reference evidence="1 2" key="1">
    <citation type="submission" date="2019-10" db="EMBL/GenBank/DDBJ databases">
        <title>Description of Paenibacillus terricola sp. nov.</title>
        <authorList>
            <person name="Carlier A."/>
            <person name="Qi S."/>
        </authorList>
    </citation>
    <scope>NUCLEOTIDE SEQUENCE [LARGE SCALE GENOMIC DNA]</scope>
    <source>
        <strain evidence="1 2">LMG 31459</strain>
    </source>
</reference>